<dbReference type="OrthoDB" id="9814202at2"/>
<dbReference type="RefSeq" id="WP_086090672.1">
    <property type="nucleotide sequence ID" value="NZ_CP021112.1"/>
</dbReference>
<keyword evidence="2" id="KW-1185">Reference proteome</keyword>
<dbReference type="SMART" id="SM00052">
    <property type="entry name" value="EAL"/>
    <property type="match status" value="1"/>
</dbReference>
<dbReference type="Pfam" id="PF03707">
    <property type="entry name" value="MHYT"/>
    <property type="match status" value="2"/>
</dbReference>
<dbReference type="Gene3D" id="3.20.20.450">
    <property type="entry name" value="EAL domain"/>
    <property type="match status" value="1"/>
</dbReference>
<evidence type="ECO:0000313" key="2">
    <source>
        <dbReference type="Proteomes" id="UP000194137"/>
    </source>
</evidence>
<accession>A0A1W6ZYL8</accession>
<dbReference type="Gene3D" id="3.30.450.20">
    <property type="entry name" value="PAS domain"/>
    <property type="match status" value="1"/>
</dbReference>
<dbReference type="SUPFAM" id="SSF141868">
    <property type="entry name" value="EAL domain-like"/>
    <property type="match status" value="1"/>
</dbReference>
<dbReference type="Proteomes" id="UP000194137">
    <property type="component" value="Chromosome"/>
</dbReference>
<dbReference type="Pfam" id="PF13426">
    <property type="entry name" value="PAS_9"/>
    <property type="match status" value="1"/>
</dbReference>
<dbReference type="SUPFAM" id="SSF55073">
    <property type="entry name" value="Nucleotide cyclase"/>
    <property type="match status" value="1"/>
</dbReference>
<dbReference type="SMART" id="SM00267">
    <property type="entry name" value="GGDEF"/>
    <property type="match status" value="1"/>
</dbReference>
<dbReference type="InterPro" id="IPR035965">
    <property type="entry name" value="PAS-like_dom_sf"/>
</dbReference>
<dbReference type="CDD" id="cd01949">
    <property type="entry name" value="GGDEF"/>
    <property type="match status" value="1"/>
</dbReference>
<dbReference type="AlphaFoldDB" id="A0A1W6ZYL8"/>
<organism evidence="1 2">
    <name type="scientific">Pseudorhodoplanes sinuspersici</name>
    <dbReference type="NCBI Taxonomy" id="1235591"/>
    <lineage>
        <taxon>Bacteria</taxon>
        <taxon>Pseudomonadati</taxon>
        <taxon>Pseudomonadota</taxon>
        <taxon>Alphaproteobacteria</taxon>
        <taxon>Hyphomicrobiales</taxon>
        <taxon>Pseudorhodoplanes</taxon>
    </lineage>
</organism>
<dbReference type="STRING" id="1235591.CAK95_26430"/>
<dbReference type="PANTHER" id="PTHR44757:SF2">
    <property type="entry name" value="BIOFILM ARCHITECTURE MAINTENANCE PROTEIN MBAA"/>
    <property type="match status" value="1"/>
</dbReference>
<dbReference type="InterPro" id="IPR043128">
    <property type="entry name" value="Rev_trsase/Diguanyl_cyclase"/>
</dbReference>
<evidence type="ECO:0000313" key="1">
    <source>
        <dbReference type="EMBL" id="ARQ02241.1"/>
    </source>
</evidence>
<gene>
    <name evidence="1" type="ORF">CAK95_26430</name>
</gene>
<dbReference type="InterPro" id="IPR001633">
    <property type="entry name" value="EAL_dom"/>
</dbReference>
<name>A0A1W6ZYL8_9HYPH</name>
<dbReference type="EMBL" id="CP021112">
    <property type="protein sequence ID" value="ARQ02241.1"/>
    <property type="molecule type" value="Genomic_DNA"/>
</dbReference>
<dbReference type="InterPro" id="IPR029787">
    <property type="entry name" value="Nucleotide_cyclase"/>
</dbReference>
<dbReference type="PROSITE" id="PS50883">
    <property type="entry name" value="EAL"/>
    <property type="match status" value="1"/>
</dbReference>
<protein>
    <submittedName>
        <fullName evidence="1">Bifunctional diguanylate cyclase/phosphodiesterase</fullName>
    </submittedName>
</protein>
<dbReference type="InterPro" id="IPR052155">
    <property type="entry name" value="Biofilm_reg_signaling"/>
</dbReference>
<dbReference type="GO" id="GO:0003824">
    <property type="term" value="F:catalytic activity"/>
    <property type="evidence" value="ECO:0007669"/>
    <property type="project" value="UniProtKB-ARBA"/>
</dbReference>
<reference evidence="1 2" key="1">
    <citation type="submission" date="2017-05" db="EMBL/GenBank/DDBJ databases">
        <title>Full genome sequence of Pseudorhodoplanes sinuspersici.</title>
        <authorList>
            <person name="Dastgheib S.M.M."/>
            <person name="Shavandi M."/>
            <person name="Tirandaz H."/>
        </authorList>
    </citation>
    <scope>NUCLEOTIDE SEQUENCE [LARGE SCALE GENOMIC DNA]</scope>
    <source>
        <strain evidence="1 2">RIPI110</strain>
    </source>
</reference>
<dbReference type="PROSITE" id="PS50924">
    <property type="entry name" value="MHYT"/>
    <property type="match status" value="1"/>
</dbReference>
<dbReference type="InterPro" id="IPR000014">
    <property type="entry name" value="PAS"/>
</dbReference>
<dbReference type="CDD" id="cd01948">
    <property type="entry name" value="EAL"/>
    <property type="match status" value="1"/>
</dbReference>
<proteinExistence type="predicted"/>
<dbReference type="SUPFAM" id="SSF55785">
    <property type="entry name" value="PYP-like sensor domain (PAS domain)"/>
    <property type="match status" value="1"/>
</dbReference>
<dbReference type="PROSITE" id="PS50887">
    <property type="entry name" value="GGDEF"/>
    <property type="match status" value="1"/>
</dbReference>
<dbReference type="Pfam" id="PF00563">
    <property type="entry name" value="EAL"/>
    <property type="match status" value="1"/>
</dbReference>
<dbReference type="GO" id="GO:0016020">
    <property type="term" value="C:membrane"/>
    <property type="evidence" value="ECO:0007669"/>
    <property type="project" value="UniProtKB-UniRule"/>
</dbReference>
<dbReference type="InterPro" id="IPR000160">
    <property type="entry name" value="GGDEF_dom"/>
</dbReference>
<dbReference type="NCBIfam" id="TIGR00229">
    <property type="entry name" value="sensory_box"/>
    <property type="match status" value="1"/>
</dbReference>
<dbReference type="FunFam" id="3.30.70.270:FF:000001">
    <property type="entry name" value="Diguanylate cyclase domain protein"/>
    <property type="match status" value="1"/>
</dbReference>
<dbReference type="InterPro" id="IPR005330">
    <property type="entry name" value="MHYT_dom"/>
</dbReference>
<dbReference type="NCBIfam" id="TIGR00254">
    <property type="entry name" value="GGDEF"/>
    <property type="match status" value="1"/>
</dbReference>
<dbReference type="KEGG" id="psin:CAK95_26430"/>
<dbReference type="Pfam" id="PF00990">
    <property type="entry name" value="GGDEF"/>
    <property type="match status" value="1"/>
</dbReference>
<dbReference type="PANTHER" id="PTHR44757">
    <property type="entry name" value="DIGUANYLATE CYCLASE DGCP"/>
    <property type="match status" value="1"/>
</dbReference>
<dbReference type="Gene3D" id="3.30.70.270">
    <property type="match status" value="1"/>
</dbReference>
<sequence length="808" mass="86207">MLTVYNCIVNEHDLRLVVLAGAICALASFTAITLLHHVCKSTGHLRFLWLTVAATATGFGIWATHFIAMLAFSPGIPSGYNVGLTALSLVAAIILTGVGLAVATSKALPGTAWLGGAIVGGGIAVMHYTGMAAFEIAGWIIWNPVLVAVSIALGTLLGAAALAVGLHGDTIKYRIFGALLLTVAICSHHFTAMGAAAIVPDPSIHVSEWALPPSWLAIAVALASFAIILLALAGLALDIRDRRRTEVEADRMRGLANAAVEGLLVCDGDRIMTVNNSFAALAGTSADKMAGAKLESCFPDEATRFKLLGRSNQPIEAELRHSDGSAVPVELILRPVDFAGKPHQAIAVRDLRARKKAEQHIRFLAHHDALSGLPNRSSFNKKLDQEIESALANKHPLAVLCLDLDRFKEVNDLFGHAAGDALLQAVAKSVSGILAPNQMMARLGGDEFAIVLPELANPGVAGRIAENILEVLRKQNETSATATLVSTSIGIAICPSDGTDREALLSHADTALYRAKMEGRGTYRFFEATMGAEVRDRRLIEHDLRHAISRRELSLVYQPQQDIKTGKTTGFEALLRWQHATRGAISPNVFIPIAEESGAILQIGEWVLQTACREAVSWNSDLAVAVNVSAVQLHTANFASLLHEILFQTGMPAQRLELEITETALVRDFDRALATLRQLKALGVRIAMDDFGTGYSSLSNLRAFPFDKIKIDGTFIKSVDVNEQAATIVRAVLGLGRGLGLPVLAEGVETASELDFLSAESCDEVQGYLLGVPADIGQFRHLTHETAAGAVPVIARTPAQPKLRVVSG</sequence>
<dbReference type="InterPro" id="IPR035919">
    <property type="entry name" value="EAL_sf"/>
</dbReference>